<evidence type="ECO:0000256" key="19">
    <source>
        <dbReference type="ARBA" id="ARBA00071084"/>
    </source>
</evidence>
<keyword evidence="18" id="KW-0449">Lipoprotein</keyword>
<evidence type="ECO:0000256" key="13">
    <source>
        <dbReference type="ARBA" id="ARBA00023118"/>
    </source>
</evidence>
<evidence type="ECO:0000259" key="24">
    <source>
        <dbReference type="Pfam" id="PF16739"/>
    </source>
</evidence>
<keyword evidence="12 23" id="KW-1133">Transmembrane helix</keyword>
<evidence type="ECO:0000256" key="17">
    <source>
        <dbReference type="ARBA" id="ARBA00023140"/>
    </source>
</evidence>
<keyword evidence="5" id="KW-0597">Phosphoprotein</keyword>
<dbReference type="FunCoup" id="K7E878">
    <property type="interactions" value="818"/>
</dbReference>
<dbReference type="GO" id="GO:0045071">
    <property type="term" value="P:negative regulation of viral genome replication"/>
    <property type="evidence" value="ECO:0007669"/>
    <property type="project" value="UniProtKB-ARBA"/>
</dbReference>
<dbReference type="Bgee" id="ENSOANG00000030000">
    <property type="expression patterns" value="Expressed in heart and 7 other cell types or tissues"/>
</dbReference>
<keyword evidence="15 23" id="KW-0472">Membrane</keyword>
<dbReference type="GO" id="GO:0070585">
    <property type="term" value="P:protein localization to mitochondrion"/>
    <property type="evidence" value="ECO:0007669"/>
    <property type="project" value="UniProtKB-ARBA"/>
</dbReference>
<evidence type="ECO:0000256" key="18">
    <source>
        <dbReference type="ARBA" id="ARBA00023288"/>
    </source>
</evidence>
<dbReference type="GeneTree" id="ENSGT00510000049120"/>
<protein>
    <recommendedName>
        <fullName evidence="19">Mitochondrial antiviral-signaling protein</fullName>
    </recommendedName>
    <alternativeName>
        <fullName evidence="20">Interferon beta promoter stimulator protein 1</fullName>
    </alternativeName>
    <alternativeName>
        <fullName evidence="21">Virus-induced-signaling adapter</fullName>
    </alternativeName>
</protein>
<dbReference type="GO" id="GO:0051607">
    <property type="term" value="P:defense response to virus"/>
    <property type="evidence" value="ECO:0007669"/>
    <property type="project" value="UniProtKB-KW"/>
</dbReference>
<keyword evidence="16" id="KW-0564">Palmitate</keyword>
<evidence type="ECO:0000313" key="26">
    <source>
        <dbReference type="Proteomes" id="UP000002279"/>
    </source>
</evidence>
<keyword evidence="13" id="KW-0051">Antiviral defense</keyword>
<dbReference type="Gene3D" id="1.10.533.10">
    <property type="entry name" value="Death Domain, Fas"/>
    <property type="match status" value="1"/>
</dbReference>
<dbReference type="GO" id="GO:0035591">
    <property type="term" value="F:signaling adaptor activity"/>
    <property type="evidence" value="ECO:0007669"/>
    <property type="project" value="UniProtKB-ARBA"/>
</dbReference>
<dbReference type="GO" id="GO:0032755">
    <property type="term" value="P:positive regulation of interleukin-6 production"/>
    <property type="evidence" value="ECO:0007669"/>
    <property type="project" value="UniProtKB-ARBA"/>
</dbReference>
<feature type="compositionally biased region" description="Pro residues" evidence="22">
    <location>
        <begin position="328"/>
        <end position="339"/>
    </location>
</feature>
<dbReference type="HOGENOM" id="CLU_042052_0_0_1"/>
<evidence type="ECO:0000256" key="5">
    <source>
        <dbReference type="ARBA" id="ARBA00022553"/>
    </source>
</evidence>
<evidence type="ECO:0000256" key="16">
    <source>
        <dbReference type="ARBA" id="ARBA00023139"/>
    </source>
</evidence>
<feature type="transmembrane region" description="Helical" evidence="23">
    <location>
        <begin position="515"/>
        <end position="536"/>
    </location>
</feature>
<dbReference type="OMA" id="PHIDQKF"/>
<evidence type="ECO:0000256" key="22">
    <source>
        <dbReference type="SAM" id="MobiDB-lite"/>
    </source>
</evidence>
<feature type="domain" description="Caspase recruitment" evidence="24">
    <location>
        <begin position="5"/>
        <end position="91"/>
    </location>
</feature>
<evidence type="ECO:0000256" key="11">
    <source>
        <dbReference type="ARBA" id="ARBA00022859"/>
    </source>
</evidence>
<keyword evidence="17" id="KW-0576">Peroxisome</keyword>
<keyword evidence="6" id="KW-0945">Host-virus interaction</keyword>
<evidence type="ECO:0000256" key="21">
    <source>
        <dbReference type="ARBA" id="ARBA00083233"/>
    </source>
</evidence>
<keyword evidence="4" id="KW-1017">Isopeptide bond</keyword>
<keyword evidence="26" id="KW-1185">Reference proteome</keyword>
<feature type="compositionally biased region" description="Pro residues" evidence="22">
    <location>
        <begin position="254"/>
        <end position="267"/>
    </location>
</feature>
<evidence type="ECO:0000256" key="9">
    <source>
        <dbReference type="ARBA" id="ARBA00022787"/>
    </source>
</evidence>
<dbReference type="InterPro" id="IPR011029">
    <property type="entry name" value="DEATH-like_dom_sf"/>
</dbReference>
<dbReference type="GO" id="GO:0002230">
    <property type="term" value="P:positive regulation of defense response to virus by host"/>
    <property type="evidence" value="ECO:0007669"/>
    <property type="project" value="UniProtKB-ARBA"/>
</dbReference>
<evidence type="ECO:0000256" key="10">
    <source>
        <dbReference type="ARBA" id="ARBA00022843"/>
    </source>
</evidence>
<dbReference type="eggNOG" id="ENOG502SAUA">
    <property type="taxonomic scope" value="Eukaryota"/>
</dbReference>
<keyword evidence="8 23" id="KW-0812">Transmembrane</keyword>
<dbReference type="GO" id="GO:1900063">
    <property type="term" value="P:regulation of peroxisome organization"/>
    <property type="evidence" value="ECO:0007669"/>
    <property type="project" value="UniProtKB-ARBA"/>
</dbReference>
<dbReference type="GO" id="GO:0045087">
    <property type="term" value="P:innate immune response"/>
    <property type="evidence" value="ECO:0007669"/>
    <property type="project" value="UniProtKB-KW"/>
</dbReference>
<dbReference type="GO" id="GO:0005777">
    <property type="term" value="C:peroxisome"/>
    <property type="evidence" value="ECO:0007669"/>
    <property type="project" value="UniProtKB-SubCell"/>
</dbReference>
<evidence type="ECO:0000256" key="12">
    <source>
        <dbReference type="ARBA" id="ARBA00022989"/>
    </source>
</evidence>
<evidence type="ECO:0000313" key="25">
    <source>
        <dbReference type="Ensembl" id="ENSOANP00000029735.1"/>
    </source>
</evidence>
<comment type="subcellular location">
    <subcellularLocation>
        <location evidence="2">Mitochondrion outer membrane</location>
        <topology evidence="2">Single-pass membrane protein</topology>
    </subcellularLocation>
    <subcellularLocation>
        <location evidence="1">Peroxisome</location>
    </subcellularLocation>
</comment>
<evidence type="ECO:0000256" key="7">
    <source>
        <dbReference type="ARBA" id="ARBA00022588"/>
    </source>
</evidence>
<keyword evidence="10" id="KW-0832">Ubl conjugation</keyword>
<evidence type="ECO:0000256" key="23">
    <source>
        <dbReference type="SAM" id="Phobius"/>
    </source>
</evidence>
<sequence length="541" mass="57439">MSLAEEKMKKYIRENLTRFHRIRVKAFLSHLPCLTTVDQEEIRAHLEHEGNQNTVFKLFDHLRCRRNWVTCLIQALEECEYPELAEEVQRVYTSFLPQSQPRAAPFPAGDSASRTSRRPCTEPPVGSGTPEDLSNPQPAPIGSRAAHNGYPEENELSPPIQETKLQEARAANRARGPAVRKEVPEDATPVPPPSSSRPPDEAGPQHAPLPAPSPKTAPAHPSGSPLGQREPNGGVRAPVSAPVVLSVPVSPCKPVSPPISLRPPSNPVPWTVGSRPRSVDLNISPPAGPTSGLGREEGVTLPRPADALQDAKQRGGMADAAKQVTPTTPHPGTPQPVPARGPVSNWPAVQPGAGASAGGLNDAEELSKPGVLLSAPSADRAPPSGGSYSGGTERLDMSASGSLSGGPLMISRNRSSVEPAPSEATLTVARDPPEENDYFSMPTGLQLSEPPPPAPGISGDPSLDTLETLHMDEHPKSSLPLGSILERSLPRWVPGPPLTSRPLPPEQQDGPARFWGPWVGPGVAVALISVALAVLYRHLRR</sequence>
<evidence type="ECO:0000256" key="20">
    <source>
        <dbReference type="ARBA" id="ARBA00082620"/>
    </source>
</evidence>
<evidence type="ECO:0000256" key="3">
    <source>
        <dbReference type="ARBA" id="ARBA00022481"/>
    </source>
</evidence>
<dbReference type="STRING" id="9258.ENSOANP00000029735"/>
<evidence type="ECO:0000256" key="2">
    <source>
        <dbReference type="ARBA" id="ARBA00004572"/>
    </source>
</evidence>
<dbReference type="Pfam" id="PF16739">
    <property type="entry name" value="CARD_2"/>
    <property type="match status" value="1"/>
</dbReference>
<keyword evidence="11" id="KW-0391">Immunity</keyword>
<keyword evidence="7" id="KW-0399">Innate immunity</keyword>
<dbReference type="AlphaFoldDB" id="K7E878"/>
<dbReference type="GO" id="GO:0005741">
    <property type="term" value="C:mitochondrial outer membrane"/>
    <property type="evidence" value="ECO:0007669"/>
    <property type="project" value="UniProtKB-SubCell"/>
</dbReference>
<gene>
    <name evidence="25" type="primary">LOC103169896</name>
</gene>
<keyword evidence="3" id="KW-0488">Methylation</keyword>
<dbReference type="FunFam" id="1.10.533.10:FF:000063">
    <property type="entry name" value="Mitochondrial antiviral-signaling protein"/>
    <property type="match status" value="1"/>
</dbReference>
<feature type="region of interest" description="Disordered" evidence="22">
    <location>
        <begin position="99"/>
        <end position="465"/>
    </location>
</feature>
<proteinExistence type="predicted"/>
<dbReference type="InParanoid" id="K7E878"/>
<evidence type="ECO:0000256" key="8">
    <source>
        <dbReference type="ARBA" id="ARBA00022692"/>
    </source>
</evidence>
<keyword evidence="14" id="KW-0496">Mitochondrion</keyword>
<dbReference type="Ensembl" id="ENSOANT00000038979.2">
    <property type="protein sequence ID" value="ENSOANP00000029735.1"/>
    <property type="gene ID" value="ENSOANG00000030000.2"/>
</dbReference>
<reference evidence="25" key="3">
    <citation type="submission" date="2025-09" db="UniProtKB">
        <authorList>
            <consortium name="Ensembl"/>
        </authorList>
    </citation>
    <scope>IDENTIFICATION</scope>
    <source>
        <strain evidence="25">Glennie</strain>
    </source>
</reference>
<accession>K7E878</accession>
<reference evidence="25 26" key="1">
    <citation type="journal article" date="2008" name="Nature">
        <title>Genome analysis of the platypus reveals unique signatures of evolution.</title>
        <authorList>
            <person name="Warren W.C."/>
            <person name="Hillier L.W."/>
            <person name="Marshall Graves J.A."/>
            <person name="Birney E."/>
            <person name="Ponting C.P."/>
            <person name="Grutzner F."/>
            <person name="Belov K."/>
            <person name="Miller W."/>
            <person name="Clarke L."/>
            <person name="Chinwalla A.T."/>
            <person name="Yang S.P."/>
            <person name="Heger A."/>
            <person name="Locke D.P."/>
            <person name="Miethke P."/>
            <person name="Waters P.D."/>
            <person name="Veyrunes F."/>
            <person name="Fulton L."/>
            <person name="Fulton B."/>
            <person name="Graves T."/>
            <person name="Wallis J."/>
            <person name="Puente X.S."/>
            <person name="Lopez-Otin C."/>
            <person name="Ordonez G.R."/>
            <person name="Eichler E.E."/>
            <person name="Chen L."/>
            <person name="Cheng Z."/>
            <person name="Deakin J.E."/>
            <person name="Alsop A."/>
            <person name="Thompson K."/>
            <person name="Kirby P."/>
            <person name="Papenfuss A.T."/>
            <person name="Wakefield M.J."/>
            <person name="Olender T."/>
            <person name="Lancet D."/>
            <person name="Huttley G.A."/>
            <person name="Smit A.F."/>
            <person name="Pask A."/>
            <person name="Temple-Smith P."/>
            <person name="Batzer M.A."/>
            <person name="Walker J.A."/>
            <person name="Konkel M.K."/>
            <person name="Harris R.S."/>
            <person name="Whittington C.M."/>
            <person name="Wong E.S."/>
            <person name="Gemmell N.J."/>
            <person name="Buschiazzo E."/>
            <person name="Vargas Jentzsch I.M."/>
            <person name="Merkel A."/>
            <person name="Schmitz J."/>
            <person name="Zemann A."/>
            <person name="Churakov G."/>
            <person name="Kriegs J.O."/>
            <person name="Brosius J."/>
            <person name="Murchison E.P."/>
            <person name="Sachidanandam R."/>
            <person name="Smith C."/>
            <person name="Hannon G.J."/>
            <person name="Tsend-Ayush E."/>
            <person name="McMillan D."/>
            <person name="Attenborough R."/>
            <person name="Rens W."/>
            <person name="Ferguson-Smith M."/>
            <person name="Lefevre C.M."/>
            <person name="Sharp J.A."/>
            <person name="Nicholas K.R."/>
            <person name="Ray D.A."/>
            <person name="Kube M."/>
            <person name="Reinhardt R."/>
            <person name="Pringle T.H."/>
            <person name="Taylor J."/>
            <person name="Jones R.C."/>
            <person name="Nixon B."/>
            <person name="Dacheux J.L."/>
            <person name="Niwa H."/>
            <person name="Sekita Y."/>
            <person name="Huang X."/>
            <person name="Stark A."/>
            <person name="Kheradpour P."/>
            <person name="Kellis M."/>
            <person name="Flicek P."/>
            <person name="Chen Y."/>
            <person name="Webber C."/>
            <person name="Hardison R."/>
            <person name="Nelson J."/>
            <person name="Hallsworth-Pepin K."/>
            <person name="Delehaunty K."/>
            <person name="Markovic C."/>
            <person name="Minx P."/>
            <person name="Feng Y."/>
            <person name="Kremitzki C."/>
            <person name="Mitreva M."/>
            <person name="Glasscock J."/>
            <person name="Wylie T."/>
            <person name="Wohldmann P."/>
            <person name="Thiru P."/>
            <person name="Nhan M.N."/>
            <person name="Pohl C.S."/>
            <person name="Smith S.M."/>
            <person name="Hou S."/>
            <person name="Nefedov M."/>
            <person name="de Jong P.J."/>
            <person name="Renfree M.B."/>
            <person name="Mardis E.R."/>
            <person name="Wilson R.K."/>
        </authorList>
    </citation>
    <scope>NUCLEOTIDE SEQUENCE [LARGE SCALE GENOMIC DNA]</scope>
    <source>
        <strain evidence="25 26">Glennie</strain>
    </source>
</reference>
<evidence type="ECO:0000256" key="1">
    <source>
        <dbReference type="ARBA" id="ARBA00004275"/>
    </source>
</evidence>
<dbReference type="GO" id="GO:0002753">
    <property type="term" value="P:cytoplasmic pattern recognition receptor signaling pathway"/>
    <property type="evidence" value="ECO:0007669"/>
    <property type="project" value="UniProtKB-ARBA"/>
</dbReference>
<dbReference type="InterPro" id="IPR031964">
    <property type="entry name" value="CARD_dom"/>
</dbReference>
<dbReference type="GO" id="GO:0032728">
    <property type="term" value="P:positive regulation of interferon-beta production"/>
    <property type="evidence" value="ECO:0007669"/>
    <property type="project" value="UniProtKB-ARBA"/>
</dbReference>
<evidence type="ECO:0000256" key="14">
    <source>
        <dbReference type="ARBA" id="ARBA00023128"/>
    </source>
</evidence>
<dbReference type="GO" id="GO:1900227">
    <property type="term" value="P:positive regulation of NLRP3 inflammasome complex assembly"/>
    <property type="evidence" value="ECO:0007669"/>
    <property type="project" value="UniProtKB-ARBA"/>
</dbReference>
<evidence type="ECO:0000256" key="15">
    <source>
        <dbReference type="ARBA" id="ARBA00023136"/>
    </source>
</evidence>
<evidence type="ECO:0000256" key="6">
    <source>
        <dbReference type="ARBA" id="ARBA00022581"/>
    </source>
</evidence>
<dbReference type="Proteomes" id="UP000002279">
    <property type="component" value="Chromosome 18"/>
</dbReference>
<evidence type="ECO:0000256" key="4">
    <source>
        <dbReference type="ARBA" id="ARBA00022499"/>
    </source>
</evidence>
<feature type="compositionally biased region" description="Low complexity" evidence="22">
    <location>
        <begin position="235"/>
        <end position="253"/>
    </location>
</feature>
<dbReference type="GO" id="GO:0032727">
    <property type="term" value="P:positive regulation of interferon-alpha production"/>
    <property type="evidence" value="ECO:0007669"/>
    <property type="project" value="UniProtKB-ARBA"/>
</dbReference>
<organism evidence="25 26">
    <name type="scientific">Ornithorhynchus anatinus</name>
    <name type="common">Duckbill platypus</name>
    <dbReference type="NCBI Taxonomy" id="9258"/>
    <lineage>
        <taxon>Eukaryota</taxon>
        <taxon>Metazoa</taxon>
        <taxon>Chordata</taxon>
        <taxon>Craniata</taxon>
        <taxon>Vertebrata</taxon>
        <taxon>Euteleostomi</taxon>
        <taxon>Mammalia</taxon>
        <taxon>Monotremata</taxon>
        <taxon>Ornithorhynchidae</taxon>
        <taxon>Ornithorhynchus</taxon>
    </lineage>
</organism>
<name>K7E878_ORNAN</name>
<reference evidence="25" key="2">
    <citation type="submission" date="2025-08" db="UniProtKB">
        <authorList>
            <consortium name="Ensembl"/>
        </authorList>
    </citation>
    <scope>IDENTIFICATION</scope>
    <source>
        <strain evidence="25">Glennie</strain>
    </source>
</reference>
<keyword evidence="9" id="KW-1000">Mitochondrion outer membrane</keyword>